<dbReference type="SUPFAM" id="SSF51126">
    <property type="entry name" value="Pectin lyase-like"/>
    <property type="match status" value="1"/>
</dbReference>
<dbReference type="InterPro" id="IPR013425">
    <property type="entry name" value="Autotrns_rpt"/>
</dbReference>
<gene>
    <name evidence="4" type="ORF">GGQ66_000191</name>
</gene>
<dbReference type="PROSITE" id="PS51208">
    <property type="entry name" value="AUTOTRANSPORTER"/>
    <property type="match status" value="1"/>
</dbReference>
<dbReference type="InterPro" id="IPR030895">
    <property type="entry name" value="T5SS_PEPC_rpt"/>
</dbReference>
<feature type="domain" description="Autotransporter" evidence="3">
    <location>
        <begin position="875"/>
        <end position="1156"/>
    </location>
</feature>
<protein>
    <submittedName>
        <fullName evidence="4">T5SS/PEP-CTERM-associated repeat protein/autotransporter-associated beta strand protein</fullName>
    </submittedName>
</protein>
<reference evidence="4 5" key="1">
    <citation type="submission" date="2020-08" db="EMBL/GenBank/DDBJ databases">
        <title>Genomic Encyclopedia of Type Strains, Phase IV (KMG-IV): sequencing the most valuable type-strain genomes for metagenomic binning, comparative biology and taxonomic classification.</title>
        <authorList>
            <person name="Goeker M."/>
        </authorList>
    </citation>
    <scope>NUCLEOTIDE SEQUENCE [LARGE SCALE GENOMIC DNA]</scope>
    <source>
        <strain evidence="4 5">DSM 26385</strain>
    </source>
</reference>
<proteinExistence type="predicted"/>
<comment type="caution">
    <text evidence="4">The sequence shown here is derived from an EMBL/GenBank/DDBJ whole genome shotgun (WGS) entry which is preliminary data.</text>
</comment>
<dbReference type="Gene3D" id="2.160.20.20">
    <property type="match status" value="1"/>
</dbReference>
<sequence>MPRLSRDPGAMRRLLACTTALSLLLPALASAADLRYADTGNWWFDPNNWIGTAVPGATDTATIDGALEALIVNDQAKTGTLYVGRNADGALLVRDPLATQTATIGAQVGIAGTVTVSGTIGAWKSEGDVIVADRGTGTLNVMQGASAAFDTMRLGNATGGSGTLLVNGNGSGLTIDTALDAGYAGTGSVTVSSGARLTAGNARFGTLSGADGSLTVDREGSTFDSTSLILGDAGSGRLDVLAGGSATVAGNTVLGAQAGSDGSTIIRGDGSRLAVGGTLTVGESGTGAVTVSEGADAASLDAVIGVAAGSSATVQLSGLGTHLAVTRHLDIGTGSLIVDTAAALSTGSATIGTLAGETATATLSGSGTTWDTTGTLAVGDTGDGRLNVLTGADVSAQNLVAGDTASGTGEIRADGNGSSLSVAQTFDIGRLGQATLDVVAGAKASAGFVRAGTEQSGSGAVHVDGDGSRLDVSGDFDIGRFGNGTLTVSGGAAVAARSITIAREAGSTGTLNIGAEETALAAGAGTVETASIHFGEGNGTLVLNHGETDYELSAVLSGTGTVKVLRGTTILTGDNSHDGETHIDSGATLAIGNGGTTGTLGSGDVLNDGALVFNRSGEIAFSGDISGTGTLTKTGDGTLTLSGQSTYGGATTVANGRLDVDGSLNSSVSVAGGATLGGDGTVGTTTIAGSGTLLAEGLHVAGDLSLASGATLAARIRRDGLDSVTIDGIATLGDANLTLSFDKAAVLANHYTILEAGSLAGDFATVSLTGLSSRFSAAGANDATTAGLDLRYDGSSASLSGRAANGVHTALGNAFNTGTTLSGSLSTALMSDGADFQNAMTALTGETGTSARILGLLTLEDFLRSASDAGSAFADGEKGADLWARMTGQGFTFNADRSAGIGAATASLAGIEGGARLAIDPVWSAGLALSFGQGRYNSDDTSASATGRYVQAALHVAGHFGNGAYVSAALGTGLVTTDTRRNPGGGDRVEGSFTSRTAGVDLEAGQRIDFDDFALTPFAGVSLIHSRAPGYAETVIAGSGNPALAYRGLDQWAGTIRVGLDTAYATAIDDHVLSLYTRLAYLHHFASDGGTGASFVALPGSYFDLQSATREGGAVTASVGARYTLGPRTDLTLDLGGAWNQKSTQFTGKLGFNLKW</sequence>
<dbReference type="SUPFAM" id="SSF103515">
    <property type="entry name" value="Autotransporter"/>
    <property type="match status" value="1"/>
</dbReference>
<dbReference type="EMBL" id="JACIDU010000001">
    <property type="protein sequence ID" value="MBB4101675.1"/>
    <property type="molecule type" value="Genomic_DNA"/>
</dbReference>
<dbReference type="Proteomes" id="UP000584824">
    <property type="component" value="Unassembled WGS sequence"/>
</dbReference>
<keyword evidence="1 2" id="KW-0732">Signal</keyword>
<evidence type="ECO:0000256" key="2">
    <source>
        <dbReference type="SAM" id="SignalP"/>
    </source>
</evidence>
<evidence type="ECO:0000313" key="5">
    <source>
        <dbReference type="Proteomes" id="UP000584824"/>
    </source>
</evidence>
<dbReference type="InterPro" id="IPR011050">
    <property type="entry name" value="Pectin_lyase_fold/virulence"/>
</dbReference>
<name>A0A7W6K047_9HYPH</name>
<evidence type="ECO:0000256" key="1">
    <source>
        <dbReference type="ARBA" id="ARBA00022729"/>
    </source>
</evidence>
<evidence type="ECO:0000313" key="4">
    <source>
        <dbReference type="EMBL" id="MBB4101675.1"/>
    </source>
</evidence>
<dbReference type="NCBIfam" id="TIGR04393">
    <property type="entry name" value="rpt_T5SS_PEPC"/>
    <property type="match status" value="7"/>
</dbReference>
<feature type="chain" id="PRO_5031350338" evidence="2">
    <location>
        <begin position="32"/>
        <end position="1156"/>
    </location>
</feature>
<dbReference type="RefSeq" id="WP_183788492.1">
    <property type="nucleotide sequence ID" value="NZ_JACIDU010000001.1"/>
</dbReference>
<keyword evidence="5" id="KW-1185">Reference proteome</keyword>
<dbReference type="Pfam" id="PF03797">
    <property type="entry name" value="Autotransporter"/>
    <property type="match status" value="1"/>
</dbReference>
<dbReference type="InterPro" id="IPR012332">
    <property type="entry name" value="Autotransporter_pectin_lyase_C"/>
</dbReference>
<feature type="signal peptide" evidence="2">
    <location>
        <begin position="1"/>
        <end position="31"/>
    </location>
</feature>
<dbReference type="Gene3D" id="2.40.128.130">
    <property type="entry name" value="Autotransporter beta-domain"/>
    <property type="match status" value="1"/>
</dbReference>
<accession>A0A7W6K047</accession>
<evidence type="ECO:0000259" key="3">
    <source>
        <dbReference type="PROSITE" id="PS51208"/>
    </source>
</evidence>
<dbReference type="AlphaFoldDB" id="A0A7W6K047"/>
<dbReference type="InterPro" id="IPR005546">
    <property type="entry name" value="Autotransporte_beta"/>
</dbReference>
<dbReference type="InterPro" id="IPR036709">
    <property type="entry name" value="Autotransporte_beta_dom_sf"/>
</dbReference>
<dbReference type="NCBIfam" id="TIGR02601">
    <property type="entry name" value="autotrns_rpt"/>
    <property type="match status" value="1"/>
</dbReference>
<dbReference type="Pfam" id="PF12951">
    <property type="entry name" value="PATR"/>
    <property type="match status" value="2"/>
</dbReference>
<dbReference type="SMART" id="SM00869">
    <property type="entry name" value="Autotransporter"/>
    <property type="match status" value="1"/>
</dbReference>
<organism evidence="4 5">
    <name type="scientific">Allorhizobium borbori</name>
    <dbReference type="NCBI Taxonomy" id="485907"/>
    <lineage>
        <taxon>Bacteria</taxon>
        <taxon>Pseudomonadati</taxon>
        <taxon>Pseudomonadota</taxon>
        <taxon>Alphaproteobacteria</taxon>
        <taxon>Hyphomicrobiales</taxon>
        <taxon>Rhizobiaceae</taxon>
        <taxon>Rhizobium/Agrobacterium group</taxon>
        <taxon>Allorhizobium</taxon>
    </lineage>
</organism>